<dbReference type="AlphaFoldDB" id="A0A1L7WQL9"/>
<dbReference type="PANTHER" id="PTHR43671">
    <property type="entry name" value="SERINE/THREONINE-PROTEIN KINASE NEK"/>
    <property type="match status" value="1"/>
</dbReference>
<evidence type="ECO:0000256" key="2">
    <source>
        <dbReference type="ARBA" id="ARBA00022679"/>
    </source>
</evidence>
<keyword evidence="2" id="KW-0808">Transferase</keyword>
<dbReference type="Gene3D" id="1.10.510.10">
    <property type="entry name" value="Transferase(Phosphotransferase) domain 1"/>
    <property type="match status" value="1"/>
</dbReference>
<reference evidence="8 9" key="1">
    <citation type="submission" date="2016-03" db="EMBL/GenBank/DDBJ databases">
        <authorList>
            <person name="Ploux O."/>
        </authorList>
    </citation>
    <scope>NUCLEOTIDE SEQUENCE [LARGE SCALE GENOMIC DNA]</scope>
    <source>
        <strain evidence="8 9">UAMH 11012</strain>
    </source>
</reference>
<proteinExistence type="predicted"/>
<dbReference type="InterPro" id="IPR008271">
    <property type="entry name" value="Ser/Thr_kinase_AS"/>
</dbReference>
<evidence type="ECO:0000313" key="9">
    <source>
        <dbReference type="Proteomes" id="UP000184330"/>
    </source>
</evidence>
<dbReference type="PROSITE" id="PS50011">
    <property type="entry name" value="PROTEIN_KINASE_DOM"/>
    <property type="match status" value="1"/>
</dbReference>
<dbReference type="Pfam" id="PF00069">
    <property type="entry name" value="Pkinase"/>
    <property type="match status" value="1"/>
</dbReference>
<evidence type="ECO:0000313" key="8">
    <source>
        <dbReference type="EMBL" id="CZR55068.1"/>
    </source>
</evidence>
<accession>A0A1L7WQL9</accession>
<dbReference type="STRING" id="576137.A0A1L7WQL9"/>
<evidence type="ECO:0000256" key="3">
    <source>
        <dbReference type="ARBA" id="ARBA00022741"/>
    </source>
</evidence>
<organism evidence="8 9">
    <name type="scientific">Phialocephala subalpina</name>
    <dbReference type="NCBI Taxonomy" id="576137"/>
    <lineage>
        <taxon>Eukaryota</taxon>
        <taxon>Fungi</taxon>
        <taxon>Dikarya</taxon>
        <taxon>Ascomycota</taxon>
        <taxon>Pezizomycotina</taxon>
        <taxon>Leotiomycetes</taxon>
        <taxon>Helotiales</taxon>
        <taxon>Mollisiaceae</taxon>
        <taxon>Phialocephala</taxon>
        <taxon>Phialocephala fortinii species complex</taxon>
    </lineage>
</organism>
<evidence type="ECO:0000256" key="6">
    <source>
        <dbReference type="SAM" id="MobiDB-lite"/>
    </source>
</evidence>
<feature type="domain" description="Protein kinase" evidence="7">
    <location>
        <begin position="109"/>
        <end position="436"/>
    </location>
</feature>
<dbReference type="EMBL" id="FJOG01000006">
    <property type="protein sequence ID" value="CZR55068.1"/>
    <property type="molecule type" value="Genomic_DNA"/>
</dbReference>
<keyword evidence="4" id="KW-0418">Kinase</keyword>
<dbReference type="SUPFAM" id="SSF56112">
    <property type="entry name" value="Protein kinase-like (PK-like)"/>
    <property type="match status" value="1"/>
</dbReference>
<evidence type="ECO:0000256" key="5">
    <source>
        <dbReference type="ARBA" id="ARBA00022840"/>
    </source>
</evidence>
<dbReference type="InterPro" id="IPR050660">
    <property type="entry name" value="NEK_Ser/Thr_kinase"/>
</dbReference>
<keyword evidence="5" id="KW-0067">ATP-binding</keyword>
<dbReference type="CDD" id="cd00180">
    <property type="entry name" value="PKc"/>
    <property type="match status" value="1"/>
</dbReference>
<dbReference type="Proteomes" id="UP000184330">
    <property type="component" value="Unassembled WGS sequence"/>
</dbReference>
<dbReference type="InterPro" id="IPR000719">
    <property type="entry name" value="Prot_kinase_dom"/>
</dbReference>
<name>A0A1L7WQL9_9HELO</name>
<dbReference type="OrthoDB" id="4062651at2759"/>
<keyword evidence="3" id="KW-0547">Nucleotide-binding</keyword>
<dbReference type="SMART" id="SM00220">
    <property type="entry name" value="S_TKc"/>
    <property type="match status" value="1"/>
</dbReference>
<dbReference type="PANTHER" id="PTHR43671:SF13">
    <property type="entry name" value="SERINE_THREONINE-PROTEIN KINASE NEK2"/>
    <property type="match status" value="1"/>
</dbReference>
<dbReference type="InterPro" id="IPR011009">
    <property type="entry name" value="Kinase-like_dom_sf"/>
</dbReference>
<keyword evidence="9" id="KW-1185">Reference proteome</keyword>
<evidence type="ECO:0000259" key="7">
    <source>
        <dbReference type="PROSITE" id="PS50011"/>
    </source>
</evidence>
<gene>
    <name evidence="8" type="ORF">PAC_04954</name>
</gene>
<evidence type="ECO:0000256" key="4">
    <source>
        <dbReference type="ARBA" id="ARBA00022777"/>
    </source>
</evidence>
<feature type="region of interest" description="Disordered" evidence="6">
    <location>
        <begin position="60"/>
        <end position="84"/>
    </location>
</feature>
<dbReference type="GO" id="GO:0004674">
    <property type="term" value="F:protein serine/threonine kinase activity"/>
    <property type="evidence" value="ECO:0007669"/>
    <property type="project" value="UniProtKB-EC"/>
</dbReference>
<feature type="compositionally biased region" description="Pro residues" evidence="6">
    <location>
        <begin position="62"/>
        <end position="80"/>
    </location>
</feature>
<protein>
    <recommendedName>
        <fullName evidence="1">non-specific serine/threonine protein kinase</fullName>
        <ecNumber evidence="1">2.7.11.1</ecNumber>
    </recommendedName>
</protein>
<sequence>MANPNIPDPQGSPEAYQNFVKDFEFWRRYNDPTIQENDANRPSQEVRDSYRLSDYLTTYAGLPPPPPGPPPPVRPIFRPDPTPRDDAERAFLNSDFPEFMDNNYPKARWIGVRVLGKGTFGRVGHWTYDKTLPRPRPLYTDFAVKESLSTDDDLFSEAHYMRELGRLGSEHIVKLACRGHTVQAADGLGDEWIGKTKRLVMEYCSQGTLADLLNRRIATQQRFQENSLWMIFECLVDGISTMEFGRELVIDDYSKKGVLRPAADPDWVKLIHFDLKPRNMMLESSRTHRDTPIVKLGDFGLTQTIDPNSPWTEEDLHNLRKNGTRGFYAPEQFSTRWNSQDWKTSGVCGQYSRKTNIWGIGLTMYFLVMLKKTLDHTNPYLRAVPLLGKAIEGRSYGEDIESAPYSNELIELILSCLYEKPSLRPTIRELKTHVAAGIRECDFQQVAPEPWSLFEAPEPMTPAQVAAAVPVAPPAPIILVAPVAPVVPVGPWARESSGRARRLSALKPSPALRKLYTGTKGQRLSGSRLRTHQDVESCWSREEDAKPGLRNYEFYKRLFQYFFTGLQDDVEFALADQENPRIVATSCIAAFITFRSRLSTFIYETDVDNDQFEWFRGELQRMNDELQDQWFGTSGLWHVFDDEEIEDAERGGKGGLPDRGRGRVELREANLARRIWKFSSRRSGASLPERGLGWS</sequence>
<evidence type="ECO:0000256" key="1">
    <source>
        <dbReference type="ARBA" id="ARBA00012513"/>
    </source>
</evidence>
<dbReference type="PROSITE" id="PS00108">
    <property type="entry name" value="PROTEIN_KINASE_ST"/>
    <property type="match status" value="1"/>
</dbReference>
<dbReference type="EC" id="2.7.11.1" evidence="1"/>
<dbReference type="GO" id="GO:0005524">
    <property type="term" value="F:ATP binding"/>
    <property type="evidence" value="ECO:0007669"/>
    <property type="project" value="UniProtKB-KW"/>
</dbReference>